<dbReference type="Proteomes" id="UP000186817">
    <property type="component" value="Unassembled WGS sequence"/>
</dbReference>
<dbReference type="OrthoDB" id="419565at2759"/>
<name>A0A1Q9CQ82_SYMMI</name>
<accession>A0A1Q9CQ82</accession>
<protein>
    <submittedName>
        <fullName evidence="1">Ribulose bisphosphate carboxylase</fullName>
    </submittedName>
</protein>
<gene>
    <name evidence="1" type="primary">rbcL</name>
    <name evidence="1" type="ORF">AK812_SmicGene34007</name>
</gene>
<keyword evidence="2" id="KW-1185">Reference proteome</keyword>
<evidence type="ECO:0000313" key="2">
    <source>
        <dbReference type="Proteomes" id="UP000186817"/>
    </source>
</evidence>
<dbReference type="EMBL" id="LSRX01000998">
    <property type="protein sequence ID" value="OLP85047.1"/>
    <property type="molecule type" value="Genomic_DNA"/>
</dbReference>
<reference evidence="1 2" key="1">
    <citation type="submission" date="2016-02" db="EMBL/GenBank/DDBJ databases">
        <title>Genome analysis of coral dinoflagellate symbionts highlights evolutionary adaptations to a symbiotic lifestyle.</title>
        <authorList>
            <person name="Aranda M."/>
            <person name="Li Y."/>
            <person name="Liew Y.J."/>
            <person name="Baumgarten S."/>
            <person name="Simakov O."/>
            <person name="Wilson M."/>
            <person name="Piel J."/>
            <person name="Ashoor H."/>
            <person name="Bougouffa S."/>
            <person name="Bajic V.B."/>
            <person name="Ryu T."/>
            <person name="Ravasi T."/>
            <person name="Bayer T."/>
            <person name="Micklem G."/>
            <person name="Kim H."/>
            <person name="Bhak J."/>
            <person name="Lajeunesse T.C."/>
            <person name="Voolstra C.R."/>
        </authorList>
    </citation>
    <scope>NUCLEOTIDE SEQUENCE [LARGE SCALE GENOMIC DNA]</scope>
    <source>
        <strain evidence="1 2">CCMP2467</strain>
    </source>
</reference>
<evidence type="ECO:0000313" key="1">
    <source>
        <dbReference type="EMBL" id="OLP85047.1"/>
    </source>
</evidence>
<organism evidence="1 2">
    <name type="scientific">Symbiodinium microadriaticum</name>
    <name type="common">Dinoflagellate</name>
    <name type="synonym">Zooxanthella microadriatica</name>
    <dbReference type="NCBI Taxonomy" id="2951"/>
    <lineage>
        <taxon>Eukaryota</taxon>
        <taxon>Sar</taxon>
        <taxon>Alveolata</taxon>
        <taxon>Dinophyceae</taxon>
        <taxon>Suessiales</taxon>
        <taxon>Symbiodiniaceae</taxon>
        <taxon>Symbiodinium</taxon>
    </lineage>
</organism>
<comment type="caution">
    <text evidence="1">The sequence shown here is derived from an EMBL/GenBank/DDBJ whole genome shotgun (WGS) entry which is preliminary data.</text>
</comment>
<dbReference type="AlphaFoldDB" id="A0A1Q9CQ82"/>
<proteinExistence type="predicted"/>
<sequence>MDAQSYRDHCLIVLGSGLEAEELLLRRRLGAGGRAVHFLTEGPSDARVEISRNRMLEGCFFWHPPTWGPVTDFGSRFGPSEHRYWSHTGLMAVALRRETGEGKLSSTKHTTDAPNEMTACDKYIPFPFRVHTNTLSCGKVEHDASGTKHIIHIDIMRLGKVEGDASDKNFAVMQQDVVAKGPNCHEWEGMKQISGIHTDRMGFGKVEGDALYENFAVMQTDVEATGLYCQEREGMKQTTGIHTDRMGFGKVEGDALDENFAVMQKDVEAKGPYCQEREGMKQTTGIHTDRMGFGEVEGDALDENFAVMQKDQKAQIFVSSEDSEKMRHLRILDSEGSVEAELSGEIVVNPEMEVARELEVGVVNPELKPAGTFSWRFMLLTGLFLLPWHSVKWLASASCELSAVEGLPWWRGLLAVAYLFPALPGLVQSWTMSLAGEMPSHLTCM</sequence>